<dbReference type="PROSITE" id="PS00074">
    <property type="entry name" value="GLFV_DEHYDROGENASE"/>
    <property type="match status" value="1"/>
</dbReference>
<feature type="active site" description="Proton donor" evidence="4">
    <location>
        <position position="121"/>
    </location>
</feature>
<dbReference type="SUPFAM" id="SSF53223">
    <property type="entry name" value="Aminoacid dehydrogenase-like, N-terminal domain"/>
    <property type="match status" value="1"/>
</dbReference>
<dbReference type="PANTHER" id="PTHR11606">
    <property type="entry name" value="GLUTAMATE DEHYDROGENASE"/>
    <property type="match status" value="1"/>
</dbReference>
<keyword evidence="5" id="KW-0547">Nucleotide-binding</keyword>
<organism evidence="9 10">
    <name type="scientific">Roseimicrobium gellanilyticum</name>
    <dbReference type="NCBI Taxonomy" id="748857"/>
    <lineage>
        <taxon>Bacteria</taxon>
        <taxon>Pseudomonadati</taxon>
        <taxon>Verrucomicrobiota</taxon>
        <taxon>Verrucomicrobiia</taxon>
        <taxon>Verrucomicrobiales</taxon>
        <taxon>Verrucomicrobiaceae</taxon>
        <taxon>Roseimicrobium</taxon>
    </lineage>
</organism>
<protein>
    <recommendedName>
        <fullName evidence="3">Glutamate dehydrogenase</fullName>
    </recommendedName>
</protein>
<dbReference type="PANTHER" id="PTHR11606:SF13">
    <property type="entry name" value="GLUTAMATE DEHYDROGENASE 1, MITOCHONDRIAL"/>
    <property type="match status" value="1"/>
</dbReference>
<dbReference type="PRINTS" id="PR00082">
    <property type="entry name" value="GLFDHDRGNASE"/>
</dbReference>
<dbReference type="InterPro" id="IPR033922">
    <property type="entry name" value="NAD_bind_Glu_DH"/>
</dbReference>
<evidence type="ECO:0000256" key="3">
    <source>
        <dbReference type="PIRNR" id="PIRNR000185"/>
    </source>
</evidence>
<evidence type="ECO:0000259" key="8">
    <source>
        <dbReference type="SMART" id="SM00839"/>
    </source>
</evidence>
<dbReference type="InterPro" id="IPR036291">
    <property type="entry name" value="NAD(P)-bd_dom_sf"/>
</dbReference>
<sequence>MDNPPKVSPIRAMQEMLLASPVFKQAAAQYDRAAEFLNLKPDTRERCKWPKRLISVSVPVRMDDGSLQMFFAHRVQHHLSRGPVKGGLRYHPSVDIGEVAALASWMTWKCALAGLPFGGGKGGIACNPQAMSPPELERLTRRFTQEMIPFIGPQIDVMAPDVGTNEQVMAWMVDTYSVHVGSLEPGIVTGKPLGLYGSKARREATGHGVAFLAMLAIEKLGMQVKDATVVLQGFGNVGSYAARNLSMNGAKIIAVGDATGAVYNARGLDTRQLMPYAIEHRGVAGFPGGEAIPAEELLTLECDILIPAALERVITEENASKLRCKVLAEGANGPTTTEADAILEARDDIFVIPDIMCNSGGVIVSYFEWVQALQHMSWTEKEVLQKLESMLAASFREVQTLAKQKNLPQRVAAMALGVQRVAETKELRGLYP</sequence>
<dbReference type="PIRSF" id="PIRSF000185">
    <property type="entry name" value="Glu_DH"/>
    <property type="match status" value="1"/>
</dbReference>
<dbReference type="CDD" id="cd01076">
    <property type="entry name" value="NAD_bind_1_Glu_DH"/>
    <property type="match status" value="1"/>
</dbReference>
<dbReference type="GO" id="GO:0004352">
    <property type="term" value="F:glutamate dehydrogenase (NAD+) activity"/>
    <property type="evidence" value="ECO:0007669"/>
    <property type="project" value="TreeGrafter"/>
</dbReference>
<evidence type="ECO:0000256" key="4">
    <source>
        <dbReference type="PIRSR" id="PIRSR000185-1"/>
    </source>
</evidence>
<dbReference type="SUPFAM" id="SSF51735">
    <property type="entry name" value="NAD(P)-binding Rossmann-fold domains"/>
    <property type="match status" value="1"/>
</dbReference>
<comment type="similarity">
    <text evidence="1 3 7">Belongs to the Glu/Leu/Phe/Val dehydrogenases family.</text>
</comment>
<dbReference type="Pfam" id="PF00208">
    <property type="entry name" value="ELFV_dehydrog"/>
    <property type="match status" value="1"/>
</dbReference>
<evidence type="ECO:0000256" key="7">
    <source>
        <dbReference type="RuleBase" id="RU004417"/>
    </source>
</evidence>
<dbReference type="EMBL" id="QNRR01000006">
    <property type="protein sequence ID" value="RBP42320.1"/>
    <property type="molecule type" value="Genomic_DNA"/>
</dbReference>
<feature type="site" description="Important for catalysis" evidence="6">
    <location>
        <position position="161"/>
    </location>
</feature>
<evidence type="ECO:0000256" key="2">
    <source>
        <dbReference type="ARBA" id="ARBA00023002"/>
    </source>
</evidence>
<dbReference type="Gene3D" id="3.40.50.720">
    <property type="entry name" value="NAD(P)-binding Rossmann-like Domain"/>
    <property type="match status" value="1"/>
</dbReference>
<dbReference type="GO" id="GO:0000166">
    <property type="term" value="F:nucleotide binding"/>
    <property type="evidence" value="ECO:0007669"/>
    <property type="project" value="UniProtKB-KW"/>
</dbReference>
<dbReference type="Gene3D" id="3.40.50.10860">
    <property type="entry name" value="Leucine Dehydrogenase, chain A, domain 1"/>
    <property type="match status" value="1"/>
</dbReference>
<dbReference type="InterPro" id="IPR046346">
    <property type="entry name" value="Aminoacid_DH-like_N_sf"/>
</dbReference>
<dbReference type="InterPro" id="IPR006096">
    <property type="entry name" value="Glu/Leu/Phe/Val/Trp_DH_C"/>
</dbReference>
<keyword evidence="2 3" id="KW-0560">Oxidoreductase</keyword>
<evidence type="ECO:0000256" key="6">
    <source>
        <dbReference type="PIRSR" id="PIRSR000185-3"/>
    </source>
</evidence>
<name>A0A366HJN6_9BACT</name>
<dbReference type="InterPro" id="IPR006095">
    <property type="entry name" value="Glu/Leu/Phe/Val/Trp_DH"/>
</dbReference>
<dbReference type="InterPro" id="IPR006097">
    <property type="entry name" value="Glu/Leu/Phe/Val/Trp_DH_dimer"/>
</dbReference>
<dbReference type="InterPro" id="IPR014362">
    <property type="entry name" value="Glu_DH"/>
</dbReference>
<dbReference type="Pfam" id="PF02812">
    <property type="entry name" value="ELFV_dehydrog_N"/>
    <property type="match status" value="1"/>
</dbReference>
<keyword evidence="5" id="KW-0520">NAD</keyword>
<feature type="binding site" evidence="5">
    <location>
        <position position="109"/>
    </location>
    <ligand>
        <name>substrate</name>
    </ligand>
</feature>
<proteinExistence type="inferred from homology"/>
<feature type="binding site" evidence="5">
    <location>
        <position position="365"/>
    </location>
    <ligand>
        <name>substrate</name>
    </ligand>
</feature>
<evidence type="ECO:0000313" key="10">
    <source>
        <dbReference type="Proteomes" id="UP000253426"/>
    </source>
</evidence>
<reference evidence="9 10" key="1">
    <citation type="submission" date="2018-06" db="EMBL/GenBank/DDBJ databases">
        <title>Genomic Encyclopedia of Type Strains, Phase IV (KMG-IV): sequencing the most valuable type-strain genomes for metagenomic binning, comparative biology and taxonomic classification.</title>
        <authorList>
            <person name="Goeker M."/>
        </authorList>
    </citation>
    <scope>NUCLEOTIDE SEQUENCE [LARGE SCALE GENOMIC DNA]</scope>
    <source>
        <strain evidence="9 10">DSM 25532</strain>
    </source>
</reference>
<dbReference type="InterPro" id="IPR033524">
    <property type="entry name" value="Glu/Leu/Phe/Val_DH_AS"/>
</dbReference>
<comment type="caution">
    <text evidence="9">The sequence shown here is derived from an EMBL/GenBank/DDBJ whole genome shotgun (WGS) entry which is preliminary data.</text>
</comment>
<feature type="binding site" evidence="5">
    <location>
        <position position="85"/>
    </location>
    <ligand>
        <name>substrate</name>
    </ligand>
</feature>
<evidence type="ECO:0000256" key="5">
    <source>
        <dbReference type="PIRSR" id="PIRSR000185-2"/>
    </source>
</evidence>
<dbReference type="Proteomes" id="UP000253426">
    <property type="component" value="Unassembled WGS sequence"/>
</dbReference>
<feature type="binding site" evidence="5">
    <location>
        <position position="236"/>
    </location>
    <ligand>
        <name>NAD(+)</name>
        <dbReference type="ChEBI" id="CHEBI:57540"/>
    </ligand>
</feature>
<accession>A0A366HJN6</accession>
<feature type="domain" description="Glutamate/phenylalanine/leucine/valine/L-tryptophan dehydrogenase C-terminal" evidence="8">
    <location>
        <begin position="198"/>
        <end position="429"/>
    </location>
</feature>
<evidence type="ECO:0000313" key="9">
    <source>
        <dbReference type="EMBL" id="RBP42320.1"/>
    </source>
</evidence>
<evidence type="ECO:0000256" key="1">
    <source>
        <dbReference type="ARBA" id="ARBA00006382"/>
    </source>
</evidence>
<feature type="binding site" evidence="5">
    <location>
        <position position="205"/>
    </location>
    <ligand>
        <name>NAD(+)</name>
        <dbReference type="ChEBI" id="CHEBI:57540"/>
    </ligand>
</feature>
<dbReference type="SMART" id="SM00839">
    <property type="entry name" value="ELFV_dehydrog"/>
    <property type="match status" value="1"/>
</dbReference>
<keyword evidence="10" id="KW-1185">Reference proteome</keyword>
<dbReference type="GO" id="GO:0006538">
    <property type="term" value="P:L-glutamate catabolic process"/>
    <property type="evidence" value="ECO:0007669"/>
    <property type="project" value="TreeGrafter"/>
</dbReference>
<dbReference type="AlphaFoldDB" id="A0A366HJN6"/>
<gene>
    <name evidence="9" type="ORF">DES53_10624</name>
</gene>